<protein>
    <recommendedName>
        <fullName evidence="2">Thioredoxin domain-containing protein</fullName>
    </recommendedName>
</protein>
<organism evidence="3 4">
    <name type="scientific">Methylobacillus flagellatus (strain ATCC 51484 / DSM 6875 / VKM B-1610 / KT)</name>
    <dbReference type="NCBI Taxonomy" id="265072"/>
    <lineage>
        <taxon>Bacteria</taxon>
        <taxon>Pseudomonadati</taxon>
        <taxon>Pseudomonadota</taxon>
        <taxon>Betaproteobacteria</taxon>
        <taxon>Nitrosomonadales</taxon>
        <taxon>Methylophilaceae</taxon>
        <taxon>Methylobacillus</taxon>
    </lineage>
</organism>
<dbReference type="PANTHER" id="PTHR42852">
    <property type="entry name" value="THIOL:DISULFIDE INTERCHANGE PROTEIN DSBE"/>
    <property type="match status" value="1"/>
</dbReference>
<dbReference type="Pfam" id="PF00578">
    <property type="entry name" value="AhpC-TSA"/>
    <property type="match status" value="1"/>
</dbReference>
<keyword evidence="4" id="KW-1185">Reference proteome</keyword>
<dbReference type="Proteomes" id="UP000002440">
    <property type="component" value="Chromosome"/>
</dbReference>
<dbReference type="GO" id="GO:0016209">
    <property type="term" value="F:antioxidant activity"/>
    <property type="evidence" value="ECO:0007669"/>
    <property type="project" value="InterPro"/>
</dbReference>
<evidence type="ECO:0000256" key="1">
    <source>
        <dbReference type="SAM" id="SignalP"/>
    </source>
</evidence>
<gene>
    <name evidence="3" type="ordered locus">Mfla_1906</name>
</gene>
<dbReference type="InterPro" id="IPR050553">
    <property type="entry name" value="Thioredoxin_ResA/DsbE_sf"/>
</dbReference>
<dbReference type="RefSeq" id="WP_011480127.1">
    <property type="nucleotide sequence ID" value="NC_007947.1"/>
</dbReference>
<keyword evidence="1" id="KW-0732">Signal</keyword>
<dbReference type="AlphaFoldDB" id="Q1H014"/>
<reference evidence="3 4" key="1">
    <citation type="submission" date="2006-03" db="EMBL/GenBank/DDBJ databases">
        <title>Complete sequence of Methylobacillus flagellatus KT.</title>
        <authorList>
            <consortium name="US DOE Joint Genome Institute"/>
            <person name="Copeland A."/>
            <person name="Lucas S."/>
            <person name="Lapidus A."/>
            <person name="Barry K."/>
            <person name="Detter J.C."/>
            <person name="Glavina del Rio T."/>
            <person name="Hammon N."/>
            <person name="Israni S."/>
            <person name="Dalin E."/>
            <person name="Tice H."/>
            <person name="Pitluck S."/>
            <person name="Brettin T."/>
            <person name="Bruce D."/>
            <person name="Han C."/>
            <person name="Tapia R."/>
            <person name="Saunders E."/>
            <person name="Gilna P."/>
            <person name="Schmutz J."/>
            <person name="Larimer F."/>
            <person name="Land M."/>
            <person name="Kyrpides N."/>
            <person name="Anderson I."/>
            <person name="Richardson P."/>
        </authorList>
    </citation>
    <scope>NUCLEOTIDE SEQUENCE [LARGE SCALE GENOMIC DNA]</scope>
    <source>
        <strain evidence="4">KT / ATCC 51484 / DSM 6875</strain>
    </source>
</reference>
<dbReference type="PROSITE" id="PS51352">
    <property type="entry name" value="THIOREDOXIN_2"/>
    <property type="match status" value="1"/>
</dbReference>
<dbReference type="PANTHER" id="PTHR42852:SF17">
    <property type="entry name" value="THIOREDOXIN-LIKE PROTEIN HI_1115"/>
    <property type="match status" value="1"/>
</dbReference>
<dbReference type="eggNOG" id="COG0526">
    <property type="taxonomic scope" value="Bacteria"/>
</dbReference>
<evidence type="ECO:0000313" key="4">
    <source>
        <dbReference type="Proteomes" id="UP000002440"/>
    </source>
</evidence>
<evidence type="ECO:0000313" key="3">
    <source>
        <dbReference type="EMBL" id="ABE50173.1"/>
    </source>
</evidence>
<evidence type="ECO:0000259" key="2">
    <source>
        <dbReference type="PROSITE" id="PS51352"/>
    </source>
</evidence>
<sequence>MRRLLFISLLMASNHVAAETDLDFKLPTLDGTRFVELRQVAKPVLVNFWGVDCPPCVAELPMLDQFAVERPDWSVLLVNTDGAAMAQRFLEQHPVKSTVLRPGMNVTGLMRKAGNKIGALPFTVVLDSRQAICFRKTGALSPEDMARIAALCH</sequence>
<proteinExistence type="predicted"/>
<dbReference type="InterPro" id="IPR000866">
    <property type="entry name" value="AhpC/TSA"/>
</dbReference>
<dbReference type="SUPFAM" id="SSF52833">
    <property type="entry name" value="Thioredoxin-like"/>
    <property type="match status" value="1"/>
</dbReference>
<dbReference type="EMBL" id="CP000284">
    <property type="protein sequence ID" value="ABE50173.1"/>
    <property type="molecule type" value="Genomic_DNA"/>
</dbReference>
<feature type="signal peptide" evidence="1">
    <location>
        <begin position="1"/>
        <end position="17"/>
    </location>
</feature>
<dbReference type="GO" id="GO:0016491">
    <property type="term" value="F:oxidoreductase activity"/>
    <property type="evidence" value="ECO:0007669"/>
    <property type="project" value="InterPro"/>
</dbReference>
<dbReference type="CDD" id="cd02966">
    <property type="entry name" value="TlpA_like_family"/>
    <property type="match status" value="1"/>
</dbReference>
<feature type="chain" id="PRO_5004189809" description="Thioredoxin domain-containing protein" evidence="1">
    <location>
        <begin position="18"/>
        <end position="153"/>
    </location>
</feature>
<dbReference type="STRING" id="265072.Mfla_1906"/>
<feature type="domain" description="Thioredoxin" evidence="2">
    <location>
        <begin position="15"/>
        <end position="153"/>
    </location>
</feature>
<dbReference type="InterPro" id="IPR036249">
    <property type="entry name" value="Thioredoxin-like_sf"/>
</dbReference>
<accession>Q1H014</accession>
<dbReference type="InterPro" id="IPR013766">
    <property type="entry name" value="Thioredoxin_domain"/>
</dbReference>
<name>Q1H014_METFK</name>
<dbReference type="KEGG" id="mfa:Mfla_1906"/>
<dbReference type="OrthoDB" id="9811352at2"/>
<dbReference type="Gene3D" id="3.40.30.10">
    <property type="entry name" value="Glutaredoxin"/>
    <property type="match status" value="1"/>
</dbReference>
<dbReference type="HOGENOM" id="CLU_042529_11_1_4"/>